<comment type="caution">
    <text evidence="3">The sequence shown here is derived from an EMBL/GenBank/DDBJ whole genome shotgun (WGS) entry which is preliminary data.</text>
</comment>
<evidence type="ECO:0000259" key="2">
    <source>
        <dbReference type="Pfam" id="PF12728"/>
    </source>
</evidence>
<dbReference type="EMBL" id="BAAABY010000057">
    <property type="protein sequence ID" value="GAA0496509.1"/>
    <property type="molecule type" value="Genomic_DNA"/>
</dbReference>
<dbReference type="InterPro" id="IPR041657">
    <property type="entry name" value="HTH_17"/>
</dbReference>
<dbReference type="NCBIfam" id="TIGR01764">
    <property type="entry name" value="excise"/>
    <property type="match status" value="1"/>
</dbReference>
<dbReference type="Pfam" id="PF12728">
    <property type="entry name" value="HTH_17"/>
    <property type="match status" value="1"/>
</dbReference>
<proteinExistence type="predicted"/>
<accession>A0ABN1BH33</accession>
<evidence type="ECO:0000313" key="3">
    <source>
        <dbReference type="EMBL" id="GAA0496509.1"/>
    </source>
</evidence>
<name>A0ABN1BH33_9ACTN</name>
<protein>
    <recommendedName>
        <fullName evidence="2">Helix-turn-helix domain-containing protein</fullName>
    </recommendedName>
</protein>
<evidence type="ECO:0000313" key="4">
    <source>
        <dbReference type="Proteomes" id="UP001500909"/>
    </source>
</evidence>
<dbReference type="InterPro" id="IPR010093">
    <property type="entry name" value="SinI_DNA-bd"/>
</dbReference>
<evidence type="ECO:0000256" key="1">
    <source>
        <dbReference type="SAM" id="MobiDB-lite"/>
    </source>
</evidence>
<reference evidence="3 4" key="1">
    <citation type="journal article" date="2019" name="Int. J. Syst. Evol. Microbiol.">
        <title>The Global Catalogue of Microorganisms (GCM) 10K type strain sequencing project: providing services to taxonomists for standard genome sequencing and annotation.</title>
        <authorList>
            <consortium name="The Broad Institute Genomics Platform"/>
            <consortium name="The Broad Institute Genome Sequencing Center for Infectious Disease"/>
            <person name="Wu L."/>
            <person name="Ma J."/>
        </authorList>
    </citation>
    <scope>NUCLEOTIDE SEQUENCE [LARGE SCALE GENOMIC DNA]</scope>
    <source>
        <strain evidence="3 4">JCM 4805</strain>
    </source>
</reference>
<gene>
    <name evidence="3" type="ORF">GCM10010361_72490</name>
</gene>
<feature type="compositionally biased region" description="Basic residues" evidence="1">
    <location>
        <begin position="94"/>
        <end position="105"/>
    </location>
</feature>
<dbReference type="InterPro" id="IPR009061">
    <property type="entry name" value="DNA-bd_dom_put_sf"/>
</dbReference>
<feature type="domain" description="Helix-turn-helix" evidence="2">
    <location>
        <begin position="17"/>
        <end position="57"/>
    </location>
</feature>
<organism evidence="3 4">
    <name type="scientific">Streptomyces olivaceiscleroticus</name>
    <dbReference type="NCBI Taxonomy" id="68245"/>
    <lineage>
        <taxon>Bacteria</taxon>
        <taxon>Bacillati</taxon>
        <taxon>Actinomycetota</taxon>
        <taxon>Actinomycetes</taxon>
        <taxon>Kitasatosporales</taxon>
        <taxon>Streptomycetaceae</taxon>
        <taxon>Streptomyces</taxon>
    </lineage>
</organism>
<keyword evidence="4" id="KW-1185">Reference proteome</keyword>
<dbReference type="SUPFAM" id="SSF46955">
    <property type="entry name" value="Putative DNA-binding domain"/>
    <property type="match status" value="1"/>
</dbReference>
<feature type="region of interest" description="Disordered" evidence="1">
    <location>
        <begin position="64"/>
        <end position="105"/>
    </location>
</feature>
<sequence length="105" mass="12084">MSSRQMSNDLPRLYPASEVAEVLGCSEWWVKEQARRRRIPFIRSGSGYRFTRDHVQEILCILEERPEDTSAPEKGSAPRRRTHAARSAPVVQLRARRPRRARGAA</sequence>
<dbReference type="Proteomes" id="UP001500909">
    <property type="component" value="Unassembled WGS sequence"/>
</dbReference>